<protein>
    <submittedName>
        <fullName evidence="4">Uncharacterized protein</fullName>
    </submittedName>
</protein>
<feature type="transmembrane region" description="Helical" evidence="1">
    <location>
        <begin position="39"/>
        <end position="57"/>
    </location>
</feature>
<keyword evidence="1" id="KW-0812">Transmembrane</keyword>
<dbReference type="Proteomes" id="UP000192491">
    <property type="component" value="Unassembled WGS sequence"/>
</dbReference>
<dbReference type="AlphaFoldDB" id="A0A1Y1Q9E7"/>
<evidence type="ECO:0000256" key="1">
    <source>
        <dbReference type="SAM" id="Phobius"/>
    </source>
</evidence>
<dbReference type="EMBL" id="MTEJ01000656">
    <property type="protein sequence ID" value="OQX00325.1"/>
    <property type="molecule type" value="Genomic_DNA"/>
</dbReference>
<sequence>MTADPLIFYHLAIALGIGLLIGVERGWQHRAAPDGQRVAGVRTYGLLGLLGGCSALLAEQLGAMVVGLMFIGVAGALTAIYSANLRESHGEDVSITSLVTGLLVFVFGLMATGGMQEAAVAAGVVTMALLTYKPQLHRWVHALEESEVRAGTQLLLISAVILPILPHQGYGPWQALNPYELWWMVVLIATISFVGYFALKLGGARKGALLTGLLGGLVSSTALTLNFSRLAHQKQALAPLLATGILLACGTMLPRILLVASVLNPSMFASLWLPLTLMAVLTYAPALVYWFVMRHQQSADPQVMLQNPLELRTAILFGGLLAVIMLLGKALQDWVGAAGVLLLAAASGVADVDAITLSLARMSLNGNGLALPTAVFGIVLAAAVNSLVKAGIVLSIGGWEIGWRVGMPLLLAAVAGISVAWYQWLATG</sequence>
<evidence type="ECO:0000259" key="3">
    <source>
        <dbReference type="Pfam" id="PF13194"/>
    </source>
</evidence>
<evidence type="ECO:0000259" key="2">
    <source>
        <dbReference type="Pfam" id="PF02308"/>
    </source>
</evidence>
<feature type="domain" description="DUF4010" evidence="3">
    <location>
        <begin position="186"/>
        <end position="397"/>
    </location>
</feature>
<organism evidence="4 5">
    <name type="scientific">Thiothrix lacustris</name>
    <dbReference type="NCBI Taxonomy" id="525917"/>
    <lineage>
        <taxon>Bacteria</taxon>
        <taxon>Pseudomonadati</taxon>
        <taxon>Pseudomonadota</taxon>
        <taxon>Gammaproteobacteria</taxon>
        <taxon>Thiotrichales</taxon>
        <taxon>Thiotrichaceae</taxon>
        <taxon>Thiothrix</taxon>
    </lineage>
</organism>
<comment type="caution">
    <text evidence="4">The sequence shown here is derived from an EMBL/GenBank/DDBJ whole genome shotgun (WGS) entry which is preliminary data.</text>
</comment>
<keyword evidence="1" id="KW-0472">Membrane</keyword>
<feature type="transmembrane region" description="Helical" evidence="1">
    <location>
        <begin position="269"/>
        <end position="292"/>
    </location>
</feature>
<dbReference type="InterPro" id="IPR025105">
    <property type="entry name" value="DUF4010"/>
</dbReference>
<feature type="transmembrane region" description="Helical" evidence="1">
    <location>
        <begin position="63"/>
        <end position="81"/>
    </location>
</feature>
<evidence type="ECO:0000313" key="5">
    <source>
        <dbReference type="Proteomes" id="UP000192491"/>
    </source>
</evidence>
<feature type="transmembrane region" description="Helical" evidence="1">
    <location>
        <begin position="313"/>
        <end position="331"/>
    </location>
</feature>
<dbReference type="InterPro" id="IPR049177">
    <property type="entry name" value="MgtC_SapB_SrpB_YhiD_N"/>
</dbReference>
<feature type="transmembrane region" description="Helical" evidence="1">
    <location>
        <begin position="181"/>
        <end position="199"/>
    </location>
</feature>
<dbReference type="PANTHER" id="PTHR39084:SF1">
    <property type="entry name" value="DUF4010 DOMAIN-CONTAINING PROTEIN"/>
    <property type="match status" value="1"/>
</dbReference>
<feature type="transmembrane region" description="Helical" evidence="1">
    <location>
        <begin position="405"/>
        <end position="425"/>
    </location>
</feature>
<evidence type="ECO:0000313" key="4">
    <source>
        <dbReference type="EMBL" id="OQX00325.1"/>
    </source>
</evidence>
<dbReference type="Pfam" id="PF02308">
    <property type="entry name" value="MgtC"/>
    <property type="match status" value="1"/>
</dbReference>
<keyword evidence="1" id="KW-1133">Transmembrane helix</keyword>
<gene>
    <name evidence="4" type="ORF">BWK73_48755</name>
</gene>
<feature type="transmembrane region" description="Helical" evidence="1">
    <location>
        <begin position="6"/>
        <end position="27"/>
    </location>
</feature>
<dbReference type="PANTHER" id="PTHR39084">
    <property type="entry name" value="MEMBRANE PROTEIN-RELATED"/>
    <property type="match status" value="1"/>
</dbReference>
<feature type="transmembrane region" description="Helical" evidence="1">
    <location>
        <begin position="93"/>
        <end position="112"/>
    </location>
</feature>
<feature type="transmembrane region" description="Helical" evidence="1">
    <location>
        <begin position="337"/>
        <end position="357"/>
    </location>
</feature>
<feature type="transmembrane region" description="Helical" evidence="1">
    <location>
        <begin position="369"/>
        <end position="399"/>
    </location>
</feature>
<feature type="transmembrane region" description="Helical" evidence="1">
    <location>
        <begin position="236"/>
        <end position="257"/>
    </location>
</feature>
<feature type="domain" description="MgtC/SapB/SrpB/YhiD N-terminal" evidence="2">
    <location>
        <begin position="11"/>
        <end position="138"/>
    </location>
</feature>
<proteinExistence type="predicted"/>
<dbReference type="Pfam" id="PF13194">
    <property type="entry name" value="DUF4010"/>
    <property type="match status" value="1"/>
</dbReference>
<accession>A0A1Y1Q9E7</accession>
<reference evidence="4 5" key="1">
    <citation type="submission" date="2017-01" db="EMBL/GenBank/DDBJ databases">
        <title>Novel large sulfur bacteria in the metagenomes of groundwater-fed chemosynthetic microbial mats in the Lake Huron basin.</title>
        <authorList>
            <person name="Sharrar A.M."/>
            <person name="Flood B.E."/>
            <person name="Bailey J.V."/>
            <person name="Jones D.S."/>
            <person name="Biddanda B."/>
            <person name="Ruberg S.A."/>
            <person name="Marcus D.N."/>
            <person name="Dick G.J."/>
        </authorList>
    </citation>
    <scope>NUCLEOTIDE SEQUENCE [LARGE SCALE GENOMIC DNA]</scope>
    <source>
        <strain evidence="4">A8</strain>
    </source>
</reference>
<name>A0A1Y1Q9E7_9GAMM</name>